<reference evidence="1 2" key="1">
    <citation type="submission" date="2022-11" db="EMBL/GenBank/DDBJ databases">
        <title>Whole genome sequence of Eschrichtius robustus ER-17-0199.</title>
        <authorList>
            <person name="Bruniche-Olsen A."/>
            <person name="Black A.N."/>
            <person name="Fields C.J."/>
            <person name="Walden K."/>
            <person name="Dewoody J.A."/>
        </authorList>
    </citation>
    <scope>NUCLEOTIDE SEQUENCE [LARGE SCALE GENOMIC DNA]</scope>
    <source>
        <strain evidence="1">ER-17-0199</strain>
        <tissue evidence="1">Blubber</tissue>
    </source>
</reference>
<dbReference type="PANTHER" id="PTHR12773">
    <property type="entry name" value="UPF0315 PROTEIN-RELATED"/>
    <property type="match status" value="1"/>
</dbReference>
<dbReference type="GO" id="GO:0046982">
    <property type="term" value="F:protein heterodimerization activity"/>
    <property type="evidence" value="ECO:0007669"/>
    <property type="project" value="InterPro"/>
</dbReference>
<proteinExistence type="predicted"/>
<dbReference type="PANTHER" id="PTHR12773:SF0">
    <property type="entry name" value="MULTIFUNCTIONAL METHYLTRANSFERASE SUBUNIT TRM112-LIKE PROTEIN"/>
    <property type="match status" value="1"/>
</dbReference>
<sequence length="178" mass="20423">MFFERLSLSKIMPFSRRGSVSTLYGGSVATPLHDRLSVAHVKSDVLLPDTSLKDKHFKKHLQATKVLINPVKFNPDFMAIEGYGSDEKFLKKVHHMVLKTDVWEGTPQCLESGHLLPISHSISDMLLSVKKLRLNLPDTSFSFCDCLQIRWHSKILPRFLKETILPTFWISRPMFSEL</sequence>
<dbReference type="AlphaFoldDB" id="A0AB34GCS3"/>
<dbReference type="InterPro" id="IPR039127">
    <property type="entry name" value="Trm112"/>
</dbReference>
<dbReference type="GO" id="GO:0030488">
    <property type="term" value="P:tRNA methylation"/>
    <property type="evidence" value="ECO:0007669"/>
    <property type="project" value="TreeGrafter"/>
</dbReference>
<protein>
    <submittedName>
        <fullName evidence="1">Uncharacterized protein</fullName>
    </submittedName>
</protein>
<organism evidence="1 2">
    <name type="scientific">Eschrichtius robustus</name>
    <name type="common">California gray whale</name>
    <name type="synonym">Eschrichtius gibbosus</name>
    <dbReference type="NCBI Taxonomy" id="9764"/>
    <lineage>
        <taxon>Eukaryota</taxon>
        <taxon>Metazoa</taxon>
        <taxon>Chordata</taxon>
        <taxon>Craniata</taxon>
        <taxon>Vertebrata</taxon>
        <taxon>Euteleostomi</taxon>
        <taxon>Mammalia</taxon>
        <taxon>Eutheria</taxon>
        <taxon>Laurasiatheria</taxon>
        <taxon>Artiodactyla</taxon>
        <taxon>Whippomorpha</taxon>
        <taxon>Cetacea</taxon>
        <taxon>Mysticeti</taxon>
        <taxon>Eschrichtiidae</taxon>
        <taxon>Eschrichtius</taxon>
    </lineage>
</organism>
<dbReference type="Proteomes" id="UP001159641">
    <property type="component" value="Unassembled WGS sequence"/>
</dbReference>
<accession>A0AB34GCS3</accession>
<dbReference type="EMBL" id="JAIQCJ010002302">
    <property type="protein sequence ID" value="KAJ8777716.1"/>
    <property type="molecule type" value="Genomic_DNA"/>
</dbReference>
<name>A0AB34GCS3_ESCRO</name>
<dbReference type="Gene3D" id="2.20.25.10">
    <property type="match status" value="1"/>
</dbReference>
<keyword evidence="2" id="KW-1185">Reference proteome</keyword>
<evidence type="ECO:0000313" key="2">
    <source>
        <dbReference type="Proteomes" id="UP001159641"/>
    </source>
</evidence>
<evidence type="ECO:0000313" key="1">
    <source>
        <dbReference type="EMBL" id="KAJ8777716.1"/>
    </source>
</evidence>
<comment type="caution">
    <text evidence="1">The sequence shown here is derived from an EMBL/GenBank/DDBJ whole genome shotgun (WGS) entry which is preliminary data.</text>
</comment>
<gene>
    <name evidence="1" type="ORF">J1605_014369</name>
</gene>
<dbReference type="GO" id="GO:0070476">
    <property type="term" value="P:rRNA (guanine-N7)-methylation"/>
    <property type="evidence" value="ECO:0007669"/>
    <property type="project" value="TreeGrafter"/>
</dbReference>